<evidence type="ECO:0000256" key="1">
    <source>
        <dbReference type="ARBA" id="ARBA00001971"/>
    </source>
</evidence>
<keyword evidence="8" id="KW-0256">Endoplasmic reticulum</keyword>
<dbReference type="FunFam" id="1.10.630.10:FF:000238">
    <property type="entry name" value="Cytochrome P450 2A6"/>
    <property type="match status" value="1"/>
</dbReference>
<keyword evidence="6" id="KW-0349">Heme</keyword>
<keyword evidence="12" id="KW-0503">Monooxygenase</keyword>
<dbReference type="PANTHER" id="PTHR24300">
    <property type="entry name" value="CYTOCHROME P450 508A4-RELATED"/>
    <property type="match status" value="1"/>
</dbReference>
<reference evidence="14 15" key="1">
    <citation type="submission" date="2017-12" db="EMBL/GenBank/DDBJ databases">
        <title>Hemimetabolous genomes reveal molecular basis of termite eusociality.</title>
        <authorList>
            <person name="Harrison M.C."/>
            <person name="Jongepier E."/>
            <person name="Robertson H.M."/>
            <person name="Arning N."/>
            <person name="Bitard-Feildel T."/>
            <person name="Chao H."/>
            <person name="Childers C.P."/>
            <person name="Dinh H."/>
            <person name="Doddapaneni H."/>
            <person name="Dugan S."/>
            <person name="Gowin J."/>
            <person name="Greiner C."/>
            <person name="Han Y."/>
            <person name="Hu H."/>
            <person name="Hughes D.S.T."/>
            <person name="Huylmans A.-K."/>
            <person name="Kemena C."/>
            <person name="Kremer L.P.M."/>
            <person name="Lee S.L."/>
            <person name="Lopez-Ezquerra A."/>
            <person name="Mallet L."/>
            <person name="Monroy-Kuhn J.M."/>
            <person name="Moser A."/>
            <person name="Murali S.C."/>
            <person name="Muzny D.M."/>
            <person name="Otani S."/>
            <person name="Piulachs M.-D."/>
            <person name="Poelchau M."/>
            <person name="Qu J."/>
            <person name="Schaub F."/>
            <person name="Wada-Katsumata A."/>
            <person name="Worley K.C."/>
            <person name="Xie Q."/>
            <person name="Ylla G."/>
            <person name="Poulsen M."/>
            <person name="Gibbs R.A."/>
            <person name="Schal C."/>
            <person name="Richards S."/>
            <person name="Belles X."/>
            <person name="Korb J."/>
            <person name="Bornberg-Bauer E."/>
        </authorList>
    </citation>
    <scope>NUCLEOTIDE SEQUENCE [LARGE SCALE GENOMIC DNA]</scope>
    <source>
        <tissue evidence="14">Whole body</tissue>
    </source>
</reference>
<evidence type="ECO:0008006" key="16">
    <source>
        <dbReference type="Google" id="ProtNLM"/>
    </source>
</evidence>
<evidence type="ECO:0000256" key="3">
    <source>
        <dbReference type="ARBA" id="ARBA00004174"/>
    </source>
</evidence>
<evidence type="ECO:0000256" key="5">
    <source>
        <dbReference type="ARBA" id="ARBA00010617"/>
    </source>
</evidence>
<sequence length="341" mass="39115">MIVTLVLWTLFFYLLYSWLTMKPKNYPPGPLHFPVIGPAFSVPRKLVHITLAGEWLQKYGPVVGLAFGSRKIIAICGAREVLEVLQREEFQARPTSMFFKERSFGKRLGVFFSDGPFWVEQRRFTLRNLRDFGFGKQSMEGFIMEEVEDTIKEVTQKGVLQVNGLFSVATLNVLWRMIAGSHYSRNDEELLTLLEKVSRFFRSGNPSGGLVNFFPILKTIAPVLSGHTEAKESLLDMQNYFRKSIWEHKKTIDKNNPRDFIDVYLREMEVQRNKPDTTFTEEGLIVLCLDLFSAGGETLSSSLAFSLLYMILNPNVQKAVQKELDQVVGRDRRPTLADRGR</sequence>
<evidence type="ECO:0000256" key="13">
    <source>
        <dbReference type="ARBA" id="ARBA00023136"/>
    </source>
</evidence>
<dbReference type="EMBL" id="NEVH01020943">
    <property type="protein sequence ID" value="PNF20441.1"/>
    <property type="molecule type" value="Genomic_DNA"/>
</dbReference>
<dbReference type="GO" id="GO:0005789">
    <property type="term" value="C:endoplasmic reticulum membrane"/>
    <property type="evidence" value="ECO:0007669"/>
    <property type="project" value="UniProtKB-SubCell"/>
</dbReference>
<dbReference type="InterPro" id="IPR002401">
    <property type="entry name" value="Cyt_P450_E_grp-I"/>
</dbReference>
<evidence type="ECO:0000256" key="10">
    <source>
        <dbReference type="ARBA" id="ARBA00023002"/>
    </source>
</evidence>
<keyword evidence="15" id="KW-1185">Reference proteome</keyword>
<dbReference type="InterPro" id="IPR001128">
    <property type="entry name" value="Cyt_P450"/>
</dbReference>
<dbReference type="AlphaFoldDB" id="A0A2J7PVT6"/>
<dbReference type="OrthoDB" id="3934656at2759"/>
<organism evidence="14 15">
    <name type="scientific">Cryptotermes secundus</name>
    <dbReference type="NCBI Taxonomy" id="105785"/>
    <lineage>
        <taxon>Eukaryota</taxon>
        <taxon>Metazoa</taxon>
        <taxon>Ecdysozoa</taxon>
        <taxon>Arthropoda</taxon>
        <taxon>Hexapoda</taxon>
        <taxon>Insecta</taxon>
        <taxon>Pterygota</taxon>
        <taxon>Neoptera</taxon>
        <taxon>Polyneoptera</taxon>
        <taxon>Dictyoptera</taxon>
        <taxon>Blattodea</taxon>
        <taxon>Blattoidea</taxon>
        <taxon>Termitoidae</taxon>
        <taxon>Kalotermitidae</taxon>
        <taxon>Cryptotermitinae</taxon>
        <taxon>Cryptotermes</taxon>
    </lineage>
</organism>
<dbReference type="SUPFAM" id="SSF48264">
    <property type="entry name" value="Cytochrome P450"/>
    <property type="match status" value="1"/>
</dbReference>
<evidence type="ECO:0000256" key="9">
    <source>
        <dbReference type="ARBA" id="ARBA00022848"/>
    </source>
</evidence>
<dbReference type="Proteomes" id="UP000235965">
    <property type="component" value="Unassembled WGS sequence"/>
</dbReference>
<comment type="similarity">
    <text evidence="5">Belongs to the cytochrome P450 family.</text>
</comment>
<evidence type="ECO:0000313" key="14">
    <source>
        <dbReference type="EMBL" id="PNF20441.1"/>
    </source>
</evidence>
<comment type="subcellular location">
    <subcellularLocation>
        <location evidence="4">Endoplasmic reticulum membrane</location>
        <topology evidence="4">Peripheral membrane protein</topology>
    </subcellularLocation>
    <subcellularLocation>
        <location evidence="3">Microsome membrane</location>
        <topology evidence="3">Peripheral membrane protein</topology>
    </subcellularLocation>
</comment>
<evidence type="ECO:0000256" key="8">
    <source>
        <dbReference type="ARBA" id="ARBA00022824"/>
    </source>
</evidence>
<proteinExistence type="inferred from homology"/>
<protein>
    <recommendedName>
        <fullName evidence="16">Methyl farnesoate epoxidase</fullName>
    </recommendedName>
</protein>
<keyword evidence="11" id="KW-0408">Iron</keyword>
<dbReference type="GO" id="GO:0020037">
    <property type="term" value="F:heme binding"/>
    <property type="evidence" value="ECO:0007669"/>
    <property type="project" value="InterPro"/>
</dbReference>
<dbReference type="GO" id="GO:0008395">
    <property type="term" value="F:steroid hydroxylase activity"/>
    <property type="evidence" value="ECO:0007669"/>
    <property type="project" value="TreeGrafter"/>
</dbReference>
<gene>
    <name evidence="14" type="ORF">B7P43_G08119</name>
</gene>
<dbReference type="Gene3D" id="1.10.630.10">
    <property type="entry name" value="Cytochrome P450"/>
    <property type="match status" value="1"/>
</dbReference>
<dbReference type="Pfam" id="PF00067">
    <property type="entry name" value="p450"/>
    <property type="match status" value="1"/>
</dbReference>
<dbReference type="STRING" id="105785.A0A2J7PVT6"/>
<dbReference type="InParanoid" id="A0A2J7PVT6"/>
<keyword evidence="10" id="KW-0560">Oxidoreductase</keyword>
<evidence type="ECO:0000256" key="11">
    <source>
        <dbReference type="ARBA" id="ARBA00023004"/>
    </source>
</evidence>
<dbReference type="PRINTS" id="PR00463">
    <property type="entry name" value="EP450I"/>
</dbReference>
<dbReference type="InterPro" id="IPR036396">
    <property type="entry name" value="Cyt_P450_sf"/>
</dbReference>
<evidence type="ECO:0000256" key="12">
    <source>
        <dbReference type="ARBA" id="ARBA00023033"/>
    </source>
</evidence>
<evidence type="ECO:0000313" key="15">
    <source>
        <dbReference type="Proteomes" id="UP000235965"/>
    </source>
</evidence>
<comment type="function">
    <text evidence="2">May be involved in the metabolism of insect hormones and in the breakdown of synthetic insecticides.</text>
</comment>
<keyword evidence="13" id="KW-0472">Membrane</keyword>
<evidence type="ECO:0000256" key="6">
    <source>
        <dbReference type="ARBA" id="ARBA00022617"/>
    </source>
</evidence>
<keyword evidence="9" id="KW-0492">Microsome</keyword>
<dbReference type="GO" id="GO:0006805">
    <property type="term" value="P:xenobiotic metabolic process"/>
    <property type="evidence" value="ECO:0007669"/>
    <property type="project" value="TreeGrafter"/>
</dbReference>
<accession>A0A2J7PVT6</accession>
<dbReference type="GO" id="GO:0016712">
    <property type="term" value="F:oxidoreductase activity, acting on paired donors, with incorporation or reduction of molecular oxygen, reduced flavin or flavoprotein as one donor, and incorporation of one atom of oxygen"/>
    <property type="evidence" value="ECO:0007669"/>
    <property type="project" value="TreeGrafter"/>
</dbReference>
<comment type="cofactor">
    <cofactor evidence="1">
        <name>heme</name>
        <dbReference type="ChEBI" id="CHEBI:30413"/>
    </cofactor>
</comment>
<name>A0A2J7PVT6_9NEOP</name>
<keyword evidence="7" id="KW-0479">Metal-binding</keyword>
<comment type="caution">
    <text evidence="14">The sequence shown here is derived from an EMBL/GenBank/DDBJ whole genome shotgun (WGS) entry which is preliminary data.</text>
</comment>
<dbReference type="GO" id="GO:0006082">
    <property type="term" value="P:organic acid metabolic process"/>
    <property type="evidence" value="ECO:0007669"/>
    <property type="project" value="TreeGrafter"/>
</dbReference>
<evidence type="ECO:0000256" key="4">
    <source>
        <dbReference type="ARBA" id="ARBA00004406"/>
    </source>
</evidence>
<evidence type="ECO:0000256" key="2">
    <source>
        <dbReference type="ARBA" id="ARBA00003690"/>
    </source>
</evidence>
<evidence type="ECO:0000256" key="7">
    <source>
        <dbReference type="ARBA" id="ARBA00022723"/>
    </source>
</evidence>
<dbReference type="PANTHER" id="PTHR24300:SF376">
    <property type="entry name" value="CYTOCHROME P450 15A1"/>
    <property type="match status" value="1"/>
</dbReference>
<dbReference type="GO" id="GO:0005506">
    <property type="term" value="F:iron ion binding"/>
    <property type="evidence" value="ECO:0007669"/>
    <property type="project" value="InterPro"/>
</dbReference>
<dbReference type="InterPro" id="IPR050182">
    <property type="entry name" value="Cytochrome_P450_fam2"/>
</dbReference>